<accession>A0A9N8EUG7</accession>
<dbReference type="FunFam" id="1.25.40.340:FF:000001">
    <property type="entry name" value="Dihydroxyacetone kinase 1"/>
    <property type="match status" value="1"/>
</dbReference>
<evidence type="ECO:0000256" key="1">
    <source>
        <dbReference type="ARBA" id="ARBA00003264"/>
    </source>
</evidence>
<dbReference type="GO" id="GO:0004371">
    <property type="term" value="F:glycerone kinase activity"/>
    <property type="evidence" value="ECO:0007669"/>
    <property type="project" value="UniProtKB-EC"/>
</dbReference>
<dbReference type="Gene3D" id="1.25.40.340">
    <property type="match status" value="1"/>
</dbReference>
<keyword evidence="7" id="KW-0067">ATP-binding</keyword>
<evidence type="ECO:0000259" key="13">
    <source>
        <dbReference type="PROSITE" id="PS51481"/>
    </source>
</evidence>
<evidence type="ECO:0000313" key="15">
    <source>
        <dbReference type="Proteomes" id="UP001153069"/>
    </source>
</evidence>
<dbReference type="PROSITE" id="PS51480">
    <property type="entry name" value="DHAL"/>
    <property type="match status" value="1"/>
</dbReference>
<dbReference type="InterPro" id="IPR012734">
    <property type="entry name" value="DhaK_ATP"/>
</dbReference>
<proteinExistence type="inferred from homology"/>
<dbReference type="GO" id="GO:0005524">
    <property type="term" value="F:ATP binding"/>
    <property type="evidence" value="ECO:0007669"/>
    <property type="project" value="UniProtKB-KW"/>
</dbReference>
<sequence>MPKPKKIINDPANAVEEFIRGLLLQYPNRLAKLANHHVVLKADIASSSQVHLLSGGGSGHEPSHAGWIGNGMLSGAICGGIFASPSVAAVLAAIRAAKNDKGVLLVVKNYTGDRLNFGMACEKANAEGIHCQMVVAADDCALERTKGITGARGVAGTVLIHKIAGAAAAQGKSLQEVANWANAVSARMGTVGVAMDSVTVPGADAINDRLDENTIEIGLGIHGEAGLRQSPLLTAKEIAQELITTIQKYGRTSGADGEIVPMFQPKDELCILVNNLGGTSNFEMSILAQSCVELLEGAEFGAQVTRVLVGSYMTSFDMHGASLTILNLSGAPDGMVALLDAATDAPAWGVCDTWNRTAARASATEIPEVVVAANEVSAGSLPTLTVPNFEAVAKQMIQAAAQKLIDEEPTLTKYDTIVGDGDCGITMKRGATELLKRLESGDLKTEHPVSMFAAIADAVSASMGGTSGVLLELMFRKMGSSLAREETVGVDQLQAILGTGTDAIILYGGANVGSRTMLDALVPASNTLVSSKSLADSAAKAKEGADNTASLKAASAGRSNYLSEETLEGTPDPGAIAVALVLEEIAKLV</sequence>
<keyword evidence="4" id="KW-0808">Transferase</keyword>
<feature type="domain" description="DhaL" evidence="12">
    <location>
        <begin position="391"/>
        <end position="587"/>
    </location>
</feature>
<dbReference type="FunFam" id="3.40.50.10440:FF:000001">
    <property type="entry name" value="Dihydroxyacetone kinase, DhaK subunit"/>
    <property type="match status" value="1"/>
</dbReference>
<evidence type="ECO:0000313" key="14">
    <source>
        <dbReference type="EMBL" id="CAB9526224.1"/>
    </source>
</evidence>
<evidence type="ECO:0000256" key="10">
    <source>
        <dbReference type="PIRSR" id="PIRSR612734-1"/>
    </source>
</evidence>
<name>A0A9N8EUG7_9STRA</name>
<evidence type="ECO:0000256" key="5">
    <source>
        <dbReference type="ARBA" id="ARBA00022741"/>
    </source>
</evidence>
<dbReference type="GO" id="GO:0005829">
    <property type="term" value="C:cytosol"/>
    <property type="evidence" value="ECO:0007669"/>
    <property type="project" value="TreeGrafter"/>
</dbReference>
<evidence type="ECO:0000256" key="3">
    <source>
        <dbReference type="ARBA" id="ARBA00008757"/>
    </source>
</evidence>
<comment type="pathway">
    <text evidence="2">Polyol metabolism; glycerol fermentation; glycerone phosphate from glycerol (oxidative route): step 2/2.</text>
</comment>
<dbReference type="Proteomes" id="UP001153069">
    <property type="component" value="Unassembled WGS sequence"/>
</dbReference>
<dbReference type="InterPro" id="IPR004007">
    <property type="entry name" value="DhaL_dom"/>
</dbReference>
<dbReference type="GO" id="GO:0019563">
    <property type="term" value="P:glycerol catabolic process"/>
    <property type="evidence" value="ECO:0007669"/>
    <property type="project" value="TreeGrafter"/>
</dbReference>
<comment type="catalytic activity">
    <reaction evidence="8">
        <text>D-glyceraldehyde + ATP = D-glyceraldehyde 3-phosphate + ADP + H(+)</text>
        <dbReference type="Rhea" id="RHEA:13941"/>
        <dbReference type="ChEBI" id="CHEBI:15378"/>
        <dbReference type="ChEBI" id="CHEBI:17378"/>
        <dbReference type="ChEBI" id="CHEBI:30616"/>
        <dbReference type="ChEBI" id="CHEBI:59776"/>
        <dbReference type="ChEBI" id="CHEBI:456216"/>
        <dbReference type="EC" id="2.7.1.28"/>
    </reaction>
</comment>
<comment type="catalytic activity">
    <reaction evidence="9">
        <text>dihydroxyacetone + ATP = dihydroxyacetone phosphate + ADP + H(+)</text>
        <dbReference type="Rhea" id="RHEA:15773"/>
        <dbReference type="ChEBI" id="CHEBI:15378"/>
        <dbReference type="ChEBI" id="CHEBI:16016"/>
        <dbReference type="ChEBI" id="CHEBI:30616"/>
        <dbReference type="ChEBI" id="CHEBI:57642"/>
        <dbReference type="ChEBI" id="CHEBI:456216"/>
        <dbReference type="EC" id="2.7.1.29"/>
    </reaction>
</comment>
<dbReference type="Gene3D" id="3.40.50.10440">
    <property type="entry name" value="Dihydroxyacetone kinase, domain 1"/>
    <property type="match status" value="1"/>
</dbReference>
<dbReference type="NCBIfam" id="NF011049">
    <property type="entry name" value="PRK14479.1"/>
    <property type="match status" value="1"/>
</dbReference>
<dbReference type="Gene3D" id="3.30.1180.20">
    <property type="entry name" value="Dihydroxyacetone kinase, domain 2"/>
    <property type="match status" value="1"/>
</dbReference>
<dbReference type="FunFam" id="3.30.1180.20:FF:000001">
    <property type="entry name" value="Dihydroxyacetone kinase 1"/>
    <property type="match status" value="1"/>
</dbReference>
<dbReference type="GO" id="GO:0050354">
    <property type="term" value="F:triokinase activity"/>
    <property type="evidence" value="ECO:0007669"/>
    <property type="project" value="UniProtKB-EC"/>
</dbReference>
<evidence type="ECO:0000256" key="7">
    <source>
        <dbReference type="ARBA" id="ARBA00022840"/>
    </source>
</evidence>
<keyword evidence="15" id="KW-1185">Reference proteome</keyword>
<dbReference type="SUPFAM" id="SSF101473">
    <property type="entry name" value="DhaL-like"/>
    <property type="match status" value="1"/>
</dbReference>
<feature type="binding site" evidence="11">
    <location>
        <position position="108"/>
    </location>
    <ligand>
        <name>substrate</name>
    </ligand>
</feature>
<protein>
    <submittedName>
        <fullName evidence="14">Triokinase/FMN cyclase</fullName>
    </submittedName>
</protein>
<evidence type="ECO:0000256" key="6">
    <source>
        <dbReference type="ARBA" id="ARBA00022777"/>
    </source>
</evidence>
<organism evidence="14 15">
    <name type="scientific">Seminavis robusta</name>
    <dbReference type="NCBI Taxonomy" id="568900"/>
    <lineage>
        <taxon>Eukaryota</taxon>
        <taxon>Sar</taxon>
        <taxon>Stramenopiles</taxon>
        <taxon>Ochrophyta</taxon>
        <taxon>Bacillariophyta</taxon>
        <taxon>Bacillariophyceae</taxon>
        <taxon>Bacillariophycidae</taxon>
        <taxon>Naviculales</taxon>
        <taxon>Naviculaceae</taxon>
        <taxon>Seminavis</taxon>
    </lineage>
</organism>
<evidence type="ECO:0000256" key="11">
    <source>
        <dbReference type="PIRSR" id="PIRSR612734-2"/>
    </source>
</evidence>
<keyword evidence="5" id="KW-0547">Nucleotide-binding</keyword>
<dbReference type="SMART" id="SM01120">
    <property type="entry name" value="Dak2"/>
    <property type="match status" value="1"/>
</dbReference>
<comment type="function">
    <text evidence="1">Catalyzes both the phosphorylation of dihydroxyacetone and of glyceraldehyde.</text>
</comment>
<comment type="caution">
    <text evidence="14">The sequence shown here is derived from an EMBL/GenBank/DDBJ whole genome shotgun (WGS) entry which is preliminary data.</text>
</comment>
<feature type="domain" description="DhaK" evidence="13">
    <location>
        <begin position="10"/>
        <end position="348"/>
    </location>
</feature>
<dbReference type="PANTHER" id="PTHR28629">
    <property type="entry name" value="TRIOKINASE/FMN CYCLASE"/>
    <property type="match status" value="1"/>
</dbReference>
<dbReference type="OrthoDB" id="1724672at2759"/>
<feature type="binding site" evidence="11">
    <location>
        <begin position="57"/>
        <end position="60"/>
    </location>
    <ligand>
        <name>substrate</name>
    </ligand>
</feature>
<keyword evidence="6" id="KW-0418">Kinase</keyword>
<evidence type="ECO:0000259" key="12">
    <source>
        <dbReference type="PROSITE" id="PS51480"/>
    </source>
</evidence>
<comment type="similarity">
    <text evidence="3">Belongs to the dihydroxyacetone kinase (DAK) family.</text>
</comment>
<dbReference type="SUPFAM" id="SSF82549">
    <property type="entry name" value="DAK1/DegV-like"/>
    <property type="match status" value="1"/>
</dbReference>
<dbReference type="EMBL" id="CAICTM010001795">
    <property type="protein sequence ID" value="CAB9526224.1"/>
    <property type="molecule type" value="Genomic_DNA"/>
</dbReference>
<dbReference type="InterPro" id="IPR050861">
    <property type="entry name" value="Dihydroxyacetone_Kinase"/>
</dbReference>
<feature type="active site" description="Tele-hemiaminal-histidine intermediate" evidence="10">
    <location>
        <position position="222"/>
    </location>
</feature>
<dbReference type="NCBIfam" id="TIGR02361">
    <property type="entry name" value="dak_ATP"/>
    <property type="match status" value="1"/>
</dbReference>
<dbReference type="AlphaFoldDB" id="A0A9N8EUG7"/>
<dbReference type="Pfam" id="PF02733">
    <property type="entry name" value="Dak1"/>
    <property type="match status" value="1"/>
</dbReference>
<evidence type="ECO:0000256" key="9">
    <source>
        <dbReference type="ARBA" id="ARBA00048898"/>
    </source>
</evidence>
<feature type="binding site" evidence="11">
    <location>
        <position position="113"/>
    </location>
    <ligand>
        <name>substrate</name>
    </ligand>
</feature>
<dbReference type="PROSITE" id="PS51481">
    <property type="entry name" value="DHAK"/>
    <property type="match status" value="1"/>
</dbReference>
<gene>
    <name evidence="14" type="ORF">SEMRO_1797_G298150.1</name>
</gene>
<evidence type="ECO:0000256" key="2">
    <source>
        <dbReference type="ARBA" id="ARBA00004778"/>
    </source>
</evidence>
<dbReference type="PANTHER" id="PTHR28629:SF4">
    <property type="entry name" value="TRIOKINASE_FMN CYCLASE"/>
    <property type="match status" value="1"/>
</dbReference>
<reference evidence="14" key="1">
    <citation type="submission" date="2020-06" db="EMBL/GenBank/DDBJ databases">
        <authorList>
            <consortium name="Plant Systems Biology data submission"/>
        </authorList>
    </citation>
    <scope>NUCLEOTIDE SEQUENCE</scope>
    <source>
        <strain evidence="14">D6</strain>
    </source>
</reference>
<evidence type="ECO:0000256" key="4">
    <source>
        <dbReference type="ARBA" id="ARBA00022679"/>
    </source>
</evidence>
<dbReference type="Pfam" id="PF02734">
    <property type="entry name" value="Dak2"/>
    <property type="match status" value="1"/>
</dbReference>
<dbReference type="InterPro" id="IPR004006">
    <property type="entry name" value="DhaK_dom"/>
</dbReference>
<dbReference type="InterPro" id="IPR036117">
    <property type="entry name" value="DhaL_dom_sf"/>
</dbReference>
<evidence type="ECO:0000256" key="8">
    <source>
        <dbReference type="ARBA" id="ARBA00047974"/>
    </source>
</evidence>